<evidence type="ECO:0000259" key="3">
    <source>
        <dbReference type="Pfam" id="PF13369"/>
    </source>
</evidence>
<name>A0A0H5DSJ8_9BACT</name>
<keyword evidence="2" id="KW-0802">TPR repeat</keyword>
<evidence type="ECO:0000313" key="5">
    <source>
        <dbReference type="Proteomes" id="UP000220251"/>
    </source>
</evidence>
<proteinExistence type="inferred from homology"/>
<sequence>MHLFILLIASFLLVGPSSPLLGEASPKLRAIYSSIPPKALLEHLAFYSLYPDSEEGKRALVDALKLAGAGIQDPFFAKKAPLLIDSLKHALLLIHRGRPEEAAPLTPEEVASIDKLAFSLQNRKLKGRVAQTEQEVLVLPPEEIDLARGLLLSQLGSESLDAIRSYEAVLDLMALSIRAKLKKNSAPKDVIHAINAFIFDEMGYRFPPLSSFEKKVDTYTFLSSVLDSRKGVCLGVSILYLCLADRLGIPMEIVTPPGHIFVRYRDALSHINIETTARGIHLDDEEYLSVGTKALQKRNVKEVIGLAHVNQASVFWETGELTQAMAYYKKAENYLPDDLLLKELMGYALFAKGEKEESYRLLQTVQERKNPYLVSIHTLVDDCLQGNATPSGVLALFMRVDETNESIAKKREALETALQESPRFKSALFALALNTLNEQKLKAGLKLLLDYHALYPEDPAAEYYLSMLLLMRYRLQESWRHLEIAEALALREDHSPRALKELRKELEKRCPKGCR</sequence>
<accession>A0A0H5DSJ8</accession>
<dbReference type="AlphaFoldDB" id="A0A0H5DSJ8"/>
<dbReference type="PANTHER" id="PTHR31350">
    <property type="entry name" value="SI:DKEY-261L7.2"/>
    <property type="match status" value="1"/>
</dbReference>
<reference evidence="5" key="1">
    <citation type="submission" date="2015-06" db="EMBL/GenBank/DDBJ databases">
        <authorList>
            <person name="Bertelli C."/>
        </authorList>
    </citation>
    <scope>NUCLEOTIDE SEQUENCE [LARGE SCALE GENOMIC DNA]</scope>
    <source>
        <strain evidence="5">CRIB-30</strain>
    </source>
</reference>
<evidence type="ECO:0000313" key="4">
    <source>
        <dbReference type="EMBL" id="CRX39283.1"/>
    </source>
</evidence>
<comment type="similarity">
    <text evidence="1">Belongs to the UPF0162 family.</text>
</comment>
<feature type="domain" description="Protein SirB1 N-terminal" evidence="3">
    <location>
        <begin position="165"/>
        <end position="289"/>
    </location>
</feature>
<dbReference type="EMBL" id="CWGJ01000026">
    <property type="protein sequence ID" value="CRX39283.1"/>
    <property type="molecule type" value="Genomic_DNA"/>
</dbReference>
<feature type="repeat" description="TPR" evidence="2">
    <location>
        <begin position="305"/>
        <end position="338"/>
    </location>
</feature>
<dbReference type="Pfam" id="PF13369">
    <property type="entry name" value="Transglut_core2"/>
    <property type="match status" value="1"/>
</dbReference>
<organism evidence="4 5">
    <name type="scientific">Estrella lausannensis</name>
    <dbReference type="NCBI Taxonomy" id="483423"/>
    <lineage>
        <taxon>Bacteria</taxon>
        <taxon>Pseudomonadati</taxon>
        <taxon>Chlamydiota</taxon>
        <taxon>Chlamydiia</taxon>
        <taxon>Parachlamydiales</taxon>
        <taxon>Candidatus Criblamydiaceae</taxon>
        <taxon>Estrella</taxon>
    </lineage>
</organism>
<keyword evidence="5" id="KW-1185">Reference proteome</keyword>
<evidence type="ECO:0000256" key="2">
    <source>
        <dbReference type="PROSITE-ProRule" id="PRU00339"/>
    </source>
</evidence>
<dbReference type="PANTHER" id="PTHR31350:SF21">
    <property type="entry name" value="F-BOX ONLY PROTEIN 21"/>
    <property type="match status" value="1"/>
</dbReference>
<dbReference type="PROSITE" id="PS50005">
    <property type="entry name" value="TPR"/>
    <property type="match status" value="1"/>
</dbReference>
<gene>
    <name evidence="4" type="ORF">ELAC_1961</name>
</gene>
<dbReference type="Proteomes" id="UP000220251">
    <property type="component" value="Unassembled WGS sequence"/>
</dbReference>
<evidence type="ECO:0000256" key="1">
    <source>
        <dbReference type="ARBA" id="ARBA00007100"/>
    </source>
</evidence>
<dbReference type="InterPro" id="IPR019734">
    <property type="entry name" value="TPR_rpt"/>
</dbReference>
<protein>
    <recommendedName>
        <fullName evidence="3">Protein SirB1 N-terminal domain-containing protein</fullName>
    </recommendedName>
</protein>
<dbReference type="InterPro" id="IPR032698">
    <property type="entry name" value="SirB1_N"/>
</dbReference>
<dbReference type="InterPro" id="IPR011990">
    <property type="entry name" value="TPR-like_helical_dom_sf"/>
</dbReference>
<dbReference type="Gene3D" id="1.25.40.10">
    <property type="entry name" value="Tetratricopeptide repeat domain"/>
    <property type="match status" value="2"/>
</dbReference>
<dbReference type="OrthoDB" id="232498at2"/>
<dbReference type="SUPFAM" id="SSF48452">
    <property type="entry name" value="TPR-like"/>
    <property type="match status" value="1"/>
</dbReference>
<dbReference type="RefSeq" id="WP_158227867.1">
    <property type="nucleotide sequence ID" value="NZ_CWGJ01000026.1"/>
</dbReference>